<dbReference type="SUPFAM" id="SSF55681">
    <property type="entry name" value="Class II aaRS and biotin synthetases"/>
    <property type="match status" value="1"/>
</dbReference>
<dbReference type="Pfam" id="PF03099">
    <property type="entry name" value="BPL_LplA_LipB"/>
    <property type="match status" value="1"/>
</dbReference>
<dbReference type="InterPro" id="IPR004408">
    <property type="entry name" value="Biotin_CoA_COase_ligase"/>
</dbReference>
<dbReference type="STRING" id="59561.AQZ59_01366"/>
<evidence type="ECO:0000256" key="1">
    <source>
        <dbReference type="ARBA" id="ARBA00022598"/>
    </source>
</evidence>
<dbReference type="Gene3D" id="3.30.930.10">
    <property type="entry name" value="Bira Bifunctional Protein, Domain 2"/>
    <property type="match status" value="1"/>
</dbReference>
<dbReference type="InterPro" id="IPR045864">
    <property type="entry name" value="aa-tRNA-synth_II/BPL/LPL"/>
</dbReference>
<comment type="caution">
    <text evidence="3">The sequence shown here is derived from an EMBL/GenBank/DDBJ whole genome shotgun (WGS) entry which is preliminary data.</text>
</comment>
<protein>
    <submittedName>
        <fullName evidence="3">Bifunctional ligase/repressor BirA</fullName>
        <ecNumber evidence="3">6.3.4.15</ecNumber>
    </submittedName>
</protein>
<dbReference type="PANTHER" id="PTHR12835">
    <property type="entry name" value="BIOTIN PROTEIN LIGASE"/>
    <property type="match status" value="1"/>
</dbReference>
<feature type="domain" description="BPL/LPL catalytic" evidence="2">
    <location>
        <begin position="1"/>
        <end position="186"/>
    </location>
</feature>
<organism evidence="3 4">
    <name type="scientific">Trueperella bernardiae</name>
    <dbReference type="NCBI Taxonomy" id="59561"/>
    <lineage>
        <taxon>Bacteria</taxon>
        <taxon>Bacillati</taxon>
        <taxon>Actinomycetota</taxon>
        <taxon>Actinomycetes</taxon>
        <taxon>Actinomycetales</taxon>
        <taxon>Actinomycetaceae</taxon>
        <taxon>Trueperella</taxon>
    </lineage>
</organism>
<reference evidence="3 4" key="1">
    <citation type="submission" date="2015-11" db="EMBL/GenBank/DDBJ databases">
        <title>Draft Genome Sequence of the Type Strain Trueperella bernardiae LCDC 89-0504T, Isolated from Blood Culture.</title>
        <authorList>
            <person name="Bernier A.-M."/>
            <person name="Bernard K."/>
        </authorList>
    </citation>
    <scope>NUCLEOTIDE SEQUENCE [LARGE SCALE GENOMIC DNA]</scope>
    <source>
        <strain evidence="3 4">LCDC 89-0504</strain>
    </source>
</reference>
<accession>A0A0W1KJF5</accession>
<name>A0A0W1KJF5_9ACTO</name>
<dbReference type="EC" id="6.3.4.15" evidence="3"/>
<evidence type="ECO:0000259" key="2">
    <source>
        <dbReference type="PROSITE" id="PS51733"/>
    </source>
</evidence>
<dbReference type="GO" id="GO:0004077">
    <property type="term" value="F:biotin--[biotin carboxyl-carrier protein] ligase activity"/>
    <property type="evidence" value="ECO:0007669"/>
    <property type="project" value="UniProtKB-EC"/>
</dbReference>
<dbReference type="GO" id="GO:0005737">
    <property type="term" value="C:cytoplasm"/>
    <property type="evidence" value="ECO:0007669"/>
    <property type="project" value="TreeGrafter"/>
</dbReference>
<sequence>MTGLVDHRRSVTSTQDVLRTLARAPHLTTIRADVQTQGRGRLGRTWESGAGRSLLASTLVVLPAVPALRERGGFLTLIGALSMRAAFADFGAPAKVKFPNDVVIRGRKICGVLGEFYADMSAARGELSAAIGVGANVFQEGDELFEGATSLAAEGLLPAEDLRPDDADPAGILLDRYLAELAARVEAFAADPNAPATAPIIAELNVHLAQRGQQVSVAGRTGVVDEIGPHGELILTAATAPASTSVPASSARPEVATPARIRVYPHEVAMFAEHNC</sequence>
<dbReference type="EMBL" id="LNIZ01000006">
    <property type="protein sequence ID" value="KTF03767.1"/>
    <property type="molecule type" value="Genomic_DNA"/>
</dbReference>
<proteinExistence type="predicted"/>
<dbReference type="CDD" id="cd16442">
    <property type="entry name" value="BPL"/>
    <property type="match status" value="1"/>
</dbReference>
<dbReference type="OrthoDB" id="9807064at2"/>
<dbReference type="RefSeq" id="WP_062613907.1">
    <property type="nucleotide sequence ID" value="NZ_LNIZ01000006.1"/>
</dbReference>
<dbReference type="InterPro" id="IPR004143">
    <property type="entry name" value="BPL_LPL_catalytic"/>
</dbReference>
<dbReference type="AlphaFoldDB" id="A0A0W1KJF5"/>
<dbReference type="PROSITE" id="PS51733">
    <property type="entry name" value="BPL_LPL_CATALYTIC"/>
    <property type="match status" value="1"/>
</dbReference>
<keyword evidence="1 3" id="KW-0436">Ligase</keyword>
<gene>
    <name evidence="3" type="primary">birA</name>
    <name evidence="3" type="ORF">AQZ59_01366</name>
</gene>
<dbReference type="PATRIC" id="fig|59561.3.peg.1360"/>
<keyword evidence="4" id="KW-1185">Reference proteome</keyword>
<evidence type="ECO:0000313" key="4">
    <source>
        <dbReference type="Proteomes" id="UP000054404"/>
    </source>
</evidence>
<evidence type="ECO:0000313" key="3">
    <source>
        <dbReference type="EMBL" id="KTF03767.1"/>
    </source>
</evidence>
<dbReference type="PANTHER" id="PTHR12835:SF5">
    <property type="entry name" value="BIOTIN--PROTEIN LIGASE"/>
    <property type="match status" value="1"/>
</dbReference>
<dbReference type="Proteomes" id="UP000054404">
    <property type="component" value="Unassembled WGS sequence"/>
</dbReference>